<keyword evidence="15" id="KW-0539">Nucleus</keyword>
<feature type="domain" description="RanBP2-type" evidence="25">
    <location>
        <begin position="293"/>
        <end position="322"/>
    </location>
</feature>
<evidence type="ECO:0000259" key="26">
    <source>
        <dbReference type="PROSITE" id="PS51066"/>
    </source>
</evidence>
<evidence type="ECO:0000256" key="6">
    <source>
        <dbReference type="ARBA" id="ARBA00022723"/>
    </source>
</evidence>
<dbReference type="Gene3D" id="1.10.8.50">
    <property type="match status" value="1"/>
</dbReference>
<dbReference type="GO" id="GO:0005694">
    <property type="term" value="C:chromosome"/>
    <property type="evidence" value="ECO:0007669"/>
    <property type="project" value="UniProtKB-SubCell"/>
</dbReference>
<protein>
    <recommendedName>
        <fullName evidence="19">Endonuclease 8-like 3</fullName>
        <ecNumber evidence="4">4.2.99.18</ecNumber>
    </recommendedName>
    <alternativeName>
        <fullName evidence="20">DNA glycosylase/AP lyase Neil3</fullName>
    </alternativeName>
    <alternativeName>
        <fullName evidence="22">Endonuclease VIII-like 3</fullName>
    </alternativeName>
    <alternativeName>
        <fullName evidence="21">Nei-like protein 3</fullName>
    </alternativeName>
</protein>
<comment type="catalytic activity">
    <reaction evidence="18">
        <text>2'-deoxyribonucleotide-(2'-deoxyribose 5'-phosphate)-2'-deoxyribonucleotide-DNA = a 3'-end 2'-deoxyribonucleotide-(2,3-dehydro-2,3-deoxyribose 5'-phosphate)-DNA + a 5'-end 5'-phospho-2'-deoxyribonucleoside-DNA + H(+)</text>
        <dbReference type="Rhea" id="RHEA:66592"/>
        <dbReference type="Rhea" id="RHEA-COMP:13180"/>
        <dbReference type="Rhea" id="RHEA-COMP:16897"/>
        <dbReference type="Rhea" id="RHEA-COMP:17067"/>
        <dbReference type="ChEBI" id="CHEBI:15378"/>
        <dbReference type="ChEBI" id="CHEBI:136412"/>
        <dbReference type="ChEBI" id="CHEBI:157695"/>
        <dbReference type="ChEBI" id="CHEBI:167181"/>
        <dbReference type="EC" id="4.2.99.18"/>
    </reaction>
</comment>
<evidence type="ECO:0000313" key="30">
    <source>
        <dbReference type="Proteomes" id="UP000677803"/>
    </source>
</evidence>
<evidence type="ECO:0000256" key="16">
    <source>
        <dbReference type="ARBA" id="ARBA00023268"/>
    </source>
</evidence>
<dbReference type="EMBL" id="CAJRST010036666">
    <property type="protein sequence ID" value="CAG5988973.1"/>
    <property type="molecule type" value="Genomic_DNA"/>
</dbReference>
<dbReference type="GO" id="GO:0019104">
    <property type="term" value="F:DNA N-glycosylase activity"/>
    <property type="evidence" value="ECO:0007669"/>
    <property type="project" value="InterPro"/>
</dbReference>
<evidence type="ECO:0000256" key="5">
    <source>
        <dbReference type="ARBA" id="ARBA00022454"/>
    </source>
</evidence>
<dbReference type="InterPro" id="IPR015887">
    <property type="entry name" value="DNA_glyclase_Znf_dom_DNA_BS"/>
</dbReference>
<accession>A0A8S4BGU8</accession>
<comment type="subcellular location">
    <subcellularLocation>
        <location evidence="2">Chromosome</location>
    </subcellularLocation>
    <subcellularLocation>
        <location evidence="1">Nucleus</location>
    </subcellularLocation>
</comment>
<dbReference type="SMART" id="SM00547">
    <property type="entry name" value="ZnF_RBZ"/>
    <property type="match status" value="1"/>
</dbReference>
<dbReference type="SMART" id="SM01232">
    <property type="entry name" value="H2TH"/>
    <property type="match status" value="1"/>
</dbReference>
<feature type="domain" description="FPG-type" evidence="26">
    <location>
        <begin position="225"/>
        <end position="259"/>
    </location>
</feature>
<keyword evidence="13" id="KW-0234">DNA repair</keyword>
<evidence type="ECO:0000256" key="12">
    <source>
        <dbReference type="ARBA" id="ARBA00023125"/>
    </source>
</evidence>
<evidence type="ECO:0000259" key="27">
    <source>
        <dbReference type="PROSITE" id="PS51068"/>
    </source>
</evidence>
<feature type="domain" description="GRF-type" evidence="28">
    <location>
        <begin position="479"/>
        <end position="522"/>
    </location>
</feature>
<dbReference type="PROSITE" id="PS50199">
    <property type="entry name" value="ZF_RANBP2_2"/>
    <property type="match status" value="1"/>
</dbReference>
<dbReference type="PROSITE" id="PS51068">
    <property type="entry name" value="FPG_CAT"/>
    <property type="match status" value="1"/>
</dbReference>
<gene>
    <name evidence="29" type="ORF">MMEN_LOCUS17155</name>
</gene>
<keyword evidence="16" id="KW-0511">Multifunctional enzyme</keyword>
<evidence type="ECO:0000256" key="3">
    <source>
        <dbReference type="ARBA" id="ARBA00009409"/>
    </source>
</evidence>
<dbReference type="CDD" id="cd08969">
    <property type="entry name" value="MeNeil3_N"/>
    <property type="match status" value="1"/>
</dbReference>
<keyword evidence="30" id="KW-1185">Reference proteome</keyword>
<evidence type="ECO:0000256" key="24">
    <source>
        <dbReference type="SAM" id="MobiDB-lite"/>
    </source>
</evidence>
<dbReference type="PROSITE" id="PS51999">
    <property type="entry name" value="ZF_GRF"/>
    <property type="match status" value="2"/>
</dbReference>
<evidence type="ECO:0000256" key="8">
    <source>
        <dbReference type="ARBA" id="ARBA00022763"/>
    </source>
</evidence>
<evidence type="ECO:0000256" key="20">
    <source>
        <dbReference type="ARBA" id="ARBA00081871"/>
    </source>
</evidence>
<evidence type="ECO:0000256" key="21">
    <source>
        <dbReference type="ARBA" id="ARBA00082922"/>
    </source>
</evidence>
<comment type="similarity">
    <text evidence="3">Belongs to the FPG family.</text>
</comment>
<keyword evidence="8" id="KW-0227">DNA damage</keyword>
<dbReference type="OrthoDB" id="498125at2759"/>
<keyword evidence="5" id="KW-0158">Chromosome</keyword>
<keyword evidence="10" id="KW-0378">Hydrolase</keyword>
<sequence length="577" mass="63624">MVEGPGCTLNGEKIRSKVKTGQKVKEFRGSLTSTRNSSGSNGFQSFYGCQYTGVETLGKELFVYFGPKALRVHFGMNGSMRINPAESRVKTGSAPVLEMHLTNDVVSFFDSTVEIRWTEDCEQRVRATESLDVCSSKFSFSRAVDAVKSQSSRMLCDVLLDQAVMPGVGNIIKNEALFDSGLHPAVKVRQLTDAQIHHLVKMTRDFTLLFYKCRKYGSALHKHYKVYKRPQCGQCSSAITACRLGDNGRMTYFCERCQKEDPGRVDISKLPHRNSLIGWACSERSGDGVAKKQEQDWACELCTLINRPAAAACDACLTPRPPDHKDNISTEASPFTADLIKYPCTAFNKPQEELKVNWRSAFGTSTLVFSDMSKKPKPVNSPLSPAGSHLNSLAAARGLYKNSVCQGTTSPNYASGGWQKQSIELSNGESLASYSHPSKKMRIDHSLFPSNNAQNGTPNSGVCKTEAASVSPSSSAPCCASHRRPAVLRVVHKDGQNKGRHFYGCSLPRETKCNFFEWADLHFPLCHHGKRCLMRTVLKLGPNNGRNFYTCSLQKGKQCDFFQWAENGPGVSVLPGC</sequence>
<evidence type="ECO:0000256" key="10">
    <source>
        <dbReference type="ARBA" id="ARBA00022801"/>
    </source>
</evidence>
<feature type="domain" description="Formamidopyrimidine-DNA glycosylase catalytic" evidence="27">
    <location>
        <begin position="2"/>
        <end position="217"/>
    </location>
</feature>
<dbReference type="EC" id="4.2.99.18" evidence="4"/>
<dbReference type="PROSITE" id="PS01242">
    <property type="entry name" value="ZF_FPG_1"/>
    <property type="match status" value="1"/>
</dbReference>
<keyword evidence="12" id="KW-0238">DNA-binding</keyword>
<proteinExistence type="inferred from homology"/>
<evidence type="ECO:0000256" key="1">
    <source>
        <dbReference type="ARBA" id="ARBA00004123"/>
    </source>
</evidence>
<evidence type="ECO:0000256" key="23">
    <source>
        <dbReference type="PROSITE-ProRule" id="PRU00322"/>
    </source>
</evidence>
<keyword evidence="17" id="KW-0326">Glycosidase</keyword>
<dbReference type="InterPro" id="IPR015886">
    <property type="entry name" value="H2TH_FPG"/>
</dbReference>
<evidence type="ECO:0000256" key="7">
    <source>
        <dbReference type="ARBA" id="ARBA00022737"/>
    </source>
</evidence>
<dbReference type="InterPro" id="IPR010666">
    <property type="entry name" value="Znf_GRF"/>
</dbReference>
<evidence type="ECO:0000256" key="15">
    <source>
        <dbReference type="ARBA" id="ARBA00023242"/>
    </source>
</evidence>
<evidence type="ECO:0000256" key="4">
    <source>
        <dbReference type="ARBA" id="ARBA00012720"/>
    </source>
</evidence>
<name>A0A8S4BGU8_9TELE</name>
<dbReference type="InterPro" id="IPR010979">
    <property type="entry name" value="Ribosomal_uS13-like_H2TH"/>
</dbReference>
<feature type="region of interest" description="Disordered" evidence="24">
    <location>
        <begin position="446"/>
        <end position="468"/>
    </location>
</feature>
<dbReference type="Proteomes" id="UP000677803">
    <property type="component" value="Unassembled WGS sequence"/>
</dbReference>
<comment type="caution">
    <text evidence="29">The sequence shown here is derived from an EMBL/GenBank/DDBJ whole genome shotgun (WGS) entry which is preliminary data.</text>
</comment>
<feature type="domain" description="GRF-type" evidence="28">
    <location>
        <begin position="526"/>
        <end position="568"/>
    </location>
</feature>
<organism evidence="29 30">
    <name type="scientific">Menidia menidia</name>
    <name type="common">Atlantic silverside</name>
    <dbReference type="NCBI Taxonomy" id="238744"/>
    <lineage>
        <taxon>Eukaryota</taxon>
        <taxon>Metazoa</taxon>
        <taxon>Chordata</taxon>
        <taxon>Craniata</taxon>
        <taxon>Vertebrata</taxon>
        <taxon>Euteleostomi</taxon>
        <taxon>Actinopterygii</taxon>
        <taxon>Neopterygii</taxon>
        <taxon>Teleostei</taxon>
        <taxon>Neoteleostei</taxon>
        <taxon>Acanthomorphata</taxon>
        <taxon>Ovalentaria</taxon>
        <taxon>Atherinomorphae</taxon>
        <taxon>Atheriniformes</taxon>
        <taxon>Atherinopsidae</taxon>
        <taxon>Menidiinae</taxon>
        <taxon>Menidia</taxon>
    </lineage>
</organism>
<dbReference type="GO" id="GO:0008270">
    <property type="term" value="F:zinc ion binding"/>
    <property type="evidence" value="ECO:0007669"/>
    <property type="project" value="UniProtKB-KW"/>
</dbReference>
<keyword evidence="6" id="KW-0479">Metal-binding</keyword>
<dbReference type="GO" id="GO:0140078">
    <property type="term" value="F:class I DNA-(apurinic or apyrimidinic site) endonuclease activity"/>
    <property type="evidence" value="ECO:0007669"/>
    <property type="project" value="UniProtKB-EC"/>
</dbReference>
<dbReference type="InterPro" id="IPR036443">
    <property type="entry name" value="Znf_RanBP2_sf"/>
</dbReference>
<dbReference type="FunFam" id="1.10.8.50:FF:000008">
    <property type="entry name" value="Nei-like DNA glycosylase 3"/>
    <property type="match status" value="1"/>
</dbReference>
<dbReference type="InterPro" id="IPR001876">
    <property type="entry name" value="Znf_RanBP2"/>
</dbReference>
<dbReference type="SUPFAM" id="SSF46946">
    <property type="entry name" value="S13-like H2TH domain"/>
    <property type="match status" value="1"/>
</dbReference>
<dbReference type="InterPro" id="IPR000214">
    <property type="entry name" value="Znf_DNA_glyclase/AP_lyase"/>
</dbReference>
<feature type="compositionally biased region" description="Polar residues" evidence="24">
    <location>
        <begin position="448"/>
        <end position="462"/>
    </location>
</feature>
<dbReference type="AlphaFoldDB" id="A0A8S4BGU8"/>
<evidence type="ECO:0000256" key="19">
    <source>
        <dbReference type="ARBA" id="ARBA00073168"/>
    </source>
</evidence>
<dbReference type="PROSITE" id="PS01358">
    <property type="entry name" value="ZF_RANBP2_1"/>
    <property type="match status" value="1"/>
</dbReference>
<keyword evidence="7" id="KW-0677">Repeat</keyword>
<evidence type="ECO:0000256" key="18">
    <source>
        <dbReference type="ARBA" id="ARBA00044632"/>
    </source>
</evidence>
<dbReference type="PANTHER" id="PTHR22993">
    <property type="entry name" value="FORMAMIDOPYRIMIDINE-DNA GLYCOSYLASE"/>
    <property type="match status" value="1"/>
</dbReference>
<dbReference type="SMART" id="SM00898">
    <property type="entry name" value="Fapy_DNA_glyco"/>
    <property type="match status" value="1"/>
</dbReference>
<dbReference type="PROSITE" id="PS51066">
    <property type="entry name" value="ZF_FPG_2"/>
    <property type="match status" value="1"/>
</dbReference>
<evidence type="ECO:0000256" key="9">
    <source>
        <dbReference type="ARBA" id="ARBA00022771"/>
    </source>
</evidence>
<dbReference type="GO" id="GO:0005654">
    <property type="term" value="C:nucleoplasm"/>
    <property type="evidence" value="ECO:0007669"/>
    <property type="project" value="UniProtKB-ARBA"/>
</dbReference>
<dbReference type="Pfam" id="PF06831">
    <property type="entry name" value="H2TH"/>
    <property type="match status" value="1"/>
</dbReference>
<dbReference type="Pfam" id="PF01149">
    <property type="entry name" value="Fapy_DNA_glyco"/>
    <property type="match status" value="1"/>
</dbReference>
<evidence type="ECO:0000256" key="2">
    <source>
        <dbReference type="ARBA" id="ARBA00004286"/>
    </source>
</evidence>
<dbReference type="GO" id="GO:0003684">
    <property type="term" value="F:damaged DNA binding"/>
    <property type="evidence" value="ECO:0007669"/>
    <property type="project" value="InterPro"/>
</dbReference>
<dbReference type="Gene3D" id="2.30.30.380">
    <property type="entry name" value="Zn-finger domain of Sec23/24"/>
    <property type="match status" value="1"/>
</dbReference>
<evidence type="ECO:0000256" key="22">
    <source>
        <dbReference type="ARBA" id="ARBA00083341"/>
    </source>
</evidence>
<evidence type="ECO:0000313" key="29">
    <source>
        <dbReference type="EMBL" id="CAG5988973.1"/>
    </source>
</evidence>
<dbReference type="GO" id="GO:0006284">
    <property type="term" value="P:base-excision repair"/>
    <property type="evidence" value="ECO:0007669"/>
    <property type="project" value="InterPro"/>
</dbReference>
<evidence type="ECO:0000256" key="13">
    <source>
        <dbReference type="ARBA" id="ARBA00023204"/>
    </source>
</evidence>
<evidence type="ECO:0000256" key="17">
    <source>
        <dbReference type="ARBA" id="ARBA00023295"/>
    </source>
</evidence>
<dbReference type="PANTHER" id="PTHR22993:SF10">
    <property type="entry name" value="ENDONUCLEASE 8-LIKE 3"/>
    <property type="match status" value="1"/>
</dbReference>
<dbReference type="SUPFAM" id="SSF90209">
    <property type="entry name" value="Ran binding protein zinc finger-like"/>
    <property type="match status" value="1"/>
</dbReference>
<keyword evidence="11" id="KW-0862">Zinc</keyword>
<dbReference type="Pfam" id="PF06839">
    <property type="entry name" value="Zn_ribbon_GRF"/>
    <property type="match status" value="2"/>
</dbReference>
<evidence type="ECO:0000259" key="25">
    <source>
        <dbReference type="PROSITE" id="PS50199"/>
    </source>
</evidence>
<evidence type="ECO:0000256" key="11">
    <source>
        <dbReference type="ARBA" id="ARBA00022833"/>
    </source>
</evidence>
<dbReference type="InterPro" id="IPR035937">
    <property type="entry name" value="FPG_N"/>
</dbReference>
<evidence type="ECO:0000256" key="14">
    <source>
        <dbReference type="ARBA" id="ARBA00023239"/>
    </source>
</evidence>
<keyword evidence="14" id="KW-0456">Lyase</keyword>
<reference evidence="29" key="1">
    <citation type="submission" date="2021-05" db="EMBL/GenBank/DDBJ databases">
        <authorList>
            <person name="Tigano A."/>
        </authorList>
    </citation>
    <scope>NUCLEOTIDE SEQUENCE</scope>
</reference>
<dbReference type="Gene3D" id="3.20.190.10">
    <property type="entry name" value="MutM-like, N-terminal"/>
    <property type="match status" value="1"/>
</dbReference>
<dbReference type="SUPFAM" id="SSF81624">
    <property type="entry name" value="N-terminal domain of MutM-like DNA repair proteins"/>
    <property type="match status" value="1"/>
</dbReference>
<keyword evidence="9 23" id="KW-0863">Zinc-finger</keyword>
<evidence type="ECO:0000259" key="28">
    <source>
        <dbReference type="PROSITE" id="PS51999"/>
    </source>
</evidence>
<dbReference type="InterPro" id="IPR012319">
    <property type="entry name" value="FPG_cat"/>
</dbReference>